<keyword evidence="2" id="KW-0436">Ligase</keyword>
<evidence type="ECO:0000256" key="9">
    <source>
        <dbReference type="ARBA" id="ARBA00047890"/>
    </source>
</evidence>
<dbReference type="EMBL" id="DRIG01000037">
    <property type="protein sequence ID" value="HEC78178.1"/>
    <property type="molecule type" value="Genomic_DNA"/>
</dbReference>
<dbReference type="Proteomes" id="UP000885826">
    <property type="component" value="Unassembled WGS sequence"/>
</dbReference>
<protein>
    <recommendedName>
        <fullName evidence="8">7-cyano-7-deazaguanine synthase</fullName>
        <ecNumber evidence="8">6.3.4.20</ecNumber>
    </recommendedName>
</protein>
<comment type="caution">
    <text evidence="10">The sequence shown here is derived from an EMBL/GenBank/DDBJ whole genome shotgun (WGS) entry which is preliminary data.</text>
</comment>
<comment type="pathway">
    <text evidence="1">Purine metabolism; 7-cyano-7-deazaguanine biosynthesis.</text>
</comment>
<evidence type="ECO:0000256" key="2">
    <source>
        <dbReference type="ARBA" id="ARBA00022598"/>
    </source>
</evidence>
<organism evidence="10 11">
    <name type="scientific">candidate division WOR-3 bacterium</name>
    <dbReference type="NCBI Taxonomy" id="2052148"/>
    <lineage>
        <taxon>Bacteria</taxon>
        <taxon>Bacteria division WOR-3</taxon>
    </lineage>
</organism>
<comment type="catalytic activity">
    <reaction evidence="9">
        <text>7-carboxy-7-carbaguanine + NH4(+) + 2 ATP = 7-cyano-7-carbaguanine + 2 AMP + 2 diphosphate + 2 H(+)</text>
        <dbReference type="Rhea" id="RHEA:27982"/>
        <dbReference type="ChEBI" id="CHEBI:15378"/>
        <dbReference type="ChEBI" id="CHEBI:28938"/>
        <dbReference type="ChEBI" id="CHEBI:30616"/>
        <dbReference type="ChEBI" id="CHEBI:33019"/>
        <dbReference type="ChEBI" id="CHEBI:45075"/>
        <dbReference type="ChEBI" id="CHEBI:61036"/>
        <dbReference type="ChEBI" id="CHEBI:456215"/>
        <dbReference type="EC" id="6.3.4.20"/>
    </reaction>
</comment>
<evidence type="ECO:0000256" key="4">
    <source>
        <dbReference type="ARBA" id="ARBA00022741"/>
    </source>
</evidence>
<dbReference type="GO" id="GO:0046872">
    <property type="term" value="F:metal ion binding"/>
    <property type="evidence" value="ECO:0007669"/>
    <property type="project" value="UniProtKB-KW"/>
</dbReference>
<name>A0A9C9JZT9_UNCW3</name>
<comment type="similarity">
    <text evidence="7">Belongs to the QueC family.</text>
</comment>
<evidence type="ECO:0000313" key="11">
    <source>
        <dbReference type="Proteomes" id="UP000885826"/>
    </source>
</evidence>
<dbReference type="InterPro" id="IPR018317">
    <property type="entry name" value="QueC"/>
</dbReference>
<evidence type="ECO:0000256" key="1">
    <source>
        <dbReference type="ARBA" id="ARBA00005061"/>
    </source>
</evidence>
<dbReference type="Gene3D" id="3.40.50.620">
    <property type="entry name" value="HUPs"/>
    <property type="match status" value="1"/>
</dbReference>
<gene>
    <name evidence="10" type="primary">queC</name>
    <name evidence="10" type="ORF">ENI34_03435</name>
</gene>
<dbReference type="PANTHER" id="PTHR42914:SF1">
    <property type="entry name" value="7-CYANO-7-DEAZAGUANINE SYNTHASE"/>
    <property type="match status" value="1"/>
</dbReference>
<evidence type="ECO:0000256" key="8">
    <source>
        <dbReference type="ARBA" id="ARBA00039149"/>
    </source>
</evidence>
<dbReference type="NCBIfam" id="TIGR00364">
    <property type="entry name" value="7-cyano-7-deazaguanine synthase QueC"/>
    <property type="match status" value="1"/>
</dbReference>
<sequence length="206" mass="23577">MKPKSIVLLSGGLDSTVSATIAKKRTRVLFALTIDYGQRAARMEIKAAKKICRFLGIELKIVKVPFFKEFIKLKMIKSKDKKKPRSLNRLADVWIPNRNGLFINIAACYAEYYGAEVIVTGFNREEAREFPDNRPQFIAAINHSLFHSTLNKVKVQSFVSDYSKKQIYQLGKEYNAPLKYIYSCYLGEEKMCGKCGSCRKLQRALE</sequence>
<dbReference type="PIRSF" id="PIRSF006293">
    <property type="entry name" value="ExsB"/>
    <property type="match status" value="1"/>
</dbReference>
<dbReference type="GO" id="GO:0016874">
    <property type="term" value="F:ligase activity"/>
    <property type="evidence" value="ECO:0007669"/>
    <property type="project" value="UniProtKB-KW"/>
</dbReference>
<dbReference type="CDD" id="cd01995">
    <property type="entry name" value="QueC-like"/>
    <property type="match status" value="1"/>
</dbReference>
<reference evidence="10" key="1">
    <citation type="journal article" date="2020" name="mSystems">
        <title>Genome- and Community-Level Interaction Insights into Carbon Utilization and Element Cycling Functions of Hydrothermarchaeota in Hydrothermal Sediment.</title>
        <authorList>
            <person name="Zhou Z."/>
            <person name="Liu Y."/>
            <person name="Xu W."/>
            <person name="Pan J."/>
            <person name="Luo Z.H."/>
            <person name="Li M."/>
        </authorList>
    </citation>
    <scope>NUCLEOTIDE SEQUENCE</scope>
    <source>
        <strain evidence="10">HyVt-388</strain>
    </source>
</reference>
<keyword evidence="6" id="KW-0067">ATP-binding</keyword>
<keyword evidence="3" id="KW-0479">Metal-binding</keyword>
<dbReference type="EC" id="6.3.4.20" evidence="8"/>
<dbReference type="AlphaFoldDB" id="A0A9C9JZT9"/>
<dbReference type="Pfam" id="PF06508">
    <property type="entry name" value="QueC"/>
    <property type="match status" value="1"/>
</dbReference>
<keyword evidence="5" id="KW-0862">Zinc</keyword>
<dbReference type="InterPro" id="IPR014729">
    <property type="entry name" value="Rossmann-like_a/b/a_fold"/>
</dbReference>
<evidence type="ECO:0000256" key="6">
    <source>
        <dbReference type="ARBA" id="ARBA00022840"/>
    </source>
</evidence>
<keyword evidence="4" id="KW-0547">Nucleotide-binding</keyword>
<dbReference type="PANTHER" id="PTHR42914">
    <property type="entry name" value="7-CYANO-7-DEAZAGUANINE SYNTHASE"/>
    <property type="match status" value="1"/>
</dbReference>
<accession>A0A9C9JZT9</accession>
<evidence type="ECO:0000256" key="3">
    <source>
        <dbReference type="ARBA" id="ARBA00022723"/>
    </source>
</evidence>
<proteinExistence type="inferred from homology"/>
<evidence type="ECO:0000313" key="10">
    <source>
        <dbReference type="EMBL" id="HEC78178.1"/>
    </source>
</evidence>
<dbReference type="GO" id="GO:0005524">
    <property type="term" value="F:ATP binding"/>
    <property type="evidence" value="ECO:0007669"/>
    <property type="project" value="UniProtKB-KW"/>
</dbReference>
<dbReference type="SUPFAM" id="SSF52402">
    <property type="entry name" value="Adenine nucleotide alpha hydrolases-like"/>
    <property type="match status" value="1"/>
</dbReference>
<evidence type="ECO:0000256" key="7">
    <source>
        <dbReference type="ARBA" id="ARBA00037993"/>
    </source>
</evidence>
<evidence type="ECO:0000256" key="5">
    <source>
        <dbReference type="ARBA" id="ARBA00022833"/>
    </source>
</evidence>